<evidence type="ECO:0000313" key="2">
    <source>
        <dbReference type="EMBL" id="MBW54855.1"/>
    </source>
</evidence>
<feature type="compositionally biased region" description="Basic residues" evidence="1">
    <location>
        <begin position="294"/>
        <end position="310"/>
    </location>
</feature>
<organism evidence="2">
    <name type="scientific">Anopheles marajoara</name>
    <dbReference type="NCBI Taxonomy" id="58244"/>
    <lineage>
        <taxon>Eukaryota</taxon>
        <taxon>Metazoa</taxon>
        <taxon>Ecdysozoa</taxon>
        <taxon>Arthropoda</taxon>
        <taxon>Hexapoda</taxon>
        <taxon>Insecta</taxon>
        <taxon>Pterygota</taxon>
        <taxon>Neoptera</taxon>
        <taxon>Endopterygota</taxon>
        <taxon>Diptera</taxon>
        <taxon>Nematocera</taxon>
        <taxon>Culicoidea</taxon>
        <taxon>Culicidae</taxon>
        <taxon>Anophelinae</taxon>
        <taxon>Anopheles</taxon>
    </lineage>
</organism>
<dbReference type="AlphaFoldDB" id="A0A2M4BP83"/>
<protein>
    <submittedName>
        <fullName evidence="2">Putative loner</fullName>
    </submittedName>
</protein>
<feature type="region of interest" description="Disordered" evidence="1">
    <location>
        <begin position="270"/>
        <end position="360"/>
    </location>
</feature>
<name>A0A2M4BP83_9DIPT</name>
<accession>A0A2M4BP83</accession>
<reference evidence="2" key="1">
    <citation type="submission" date="2018-01" db="EMBL/GenBank/DDBJ databases">
        <title>An insight into the sialome of Amazonian anophelines.</title>
        <authorList>
            <person name="Ribeiro J.M."/>
            <person name="Scarpassa V."/>
            <person name="Calvo E."/>
        </authorList>
    </citation>
    <scope>NUCLEOTIDE SEQUENCE</scope>
    <source>
        <tissue evidence="2">Salivary glands</tissue>
    </source>
</reference>
<sequence>MINRVRAYPASGKGPYTVFIMPREAPLDTLAITRALTAKYKSVTDVFRVKPNKLQVTVGDRMQANAIAADPTLTSRYRVYIPGSRVEVAGVVEDVGIPPEEILKYGLGAFQSTSSKAVKVLEARSLFSASIVDGKKTFQESSSLRVTFEGTILPCFLIIQGLRIPIKRPYFTKVASCAKCSRIGHSADYCTFQQQCGKCRGGHKTEECSSPTQKCPHCKKQWHDVSECPAYRQIVADHKKATWNRFNGSFAAALKSQVPATGNSFSLLEGEDEEAEHVESQPMCTMRVVSGRTGKGKKSRSVPKKPKKPRLANPRSSAPAESFPTLPAAQNVTAVPPPSVAPKPSPSSPRVRNRLPHPSPIQQLPTVEELLASLLASVNLPDPLKAMLSFAMPMLVACVKQWLGNWPALEMLVRLDENKN</sequence>
<feature type="compositionally biased region" description="Pro residues" evidence="1">
    <location>
        <begin position="335"/>
        <end position="347"/>
    </location>
</feature>
<proteinExistence type="predicted"/>
<dbReference type="EMBL" id="GGFJ01005714">
    <property type="protein sequence ID" value="MBW54855.1"/>
    <property type="molecule type" value="Transcribed_RNA"/>
</dbReference>
<evidence type="ECO:0000256" key="1">
    <source>
        <dbReference type="SAM" id="MobiDB-lite"/>
    </source>
</evidence>